<dbReference type="AlphaFoldDB" id="A0ABD5PW91"/>
<feature type="domain" description="Cupin type-2" evidence="1">
    <location>
        <begin position="38"/>
        <end position="106"/>
    </location>
</feature>
<dbReference type="Pfam" id="PF07883">
    <property type="entry name" value="Cupin_2"/>
    <property type="match status" value="1"/>
</dbReference>
<protein>
    <submittedName>
        <fullName evidence="2">Cupin domain-containing protein</fullName>
    </submittedName>
</protein>
<evidence type="ECO:0000259" key="1">
    <source>
        <dbReference type="Pfam" id="PF07883"/>
    </source>
</evidence>
<dbReference type="Gene3D" id="2.60.120.10">
    <property type="entry name" value="Jelly Rolls"/>
    <property type="match status" value="1"/>
</dbReference>
<proteinExistence type="predicted"/>
<organism evidence="2 3">
    <name type="scientific">Halosolutus amylolyticus</name>
    <dbReference type="NCBI Taxonomy" id="2932267"/>
    <lineage>
        <taxon>Archaea</taxon>
        <taxon>Methanobacteriati</taxon>
        <taxon>Methanobacteriota</taxon>
        <taxon>Stenosarchaea group</taxon>
        <taxon>Halobacteria</taxon>
        <taxon>Halobacteriales</taxon>
        <taxon>Natrialbaceae</taxon>
        <taxon>Halosolutus</taxon>
    </lineage>
</organism>
<dbReference type="InterPro" id="IPR011051">
    <property type="entry name" value="RmlC_Cupin_sf"/>
</dbReference>
<accession>A0ABD5PW91</accession>
<keyword evidence="3" id="KW-1185">Reference proteome</keyword>
<gene>
    <name evidence="2" type="ORF">ACFO5R_22335</name>
</gene>
<dbReference type="InterPro" id="IPR014710">
    <property type="entry name" value="RmlC-like_jellyroll"/>
</dbReference>
<reference evidence="2 3" key="1">
    <citation type="journal article" date="2019" name="Int. J. Syst. Evol. Microbiol.">
        <title>The Global Catalogue of Microorganisms (GCM) 10K type strain sequencing project: providing services to taxonomists for standard genome sequencing and annotation.</title>
        <authorList>
            <consortium name="The Broad Institute Genomics Platform"/>
            <consortium name="The Broad Institute Genome Sequencing Center for Infectious Disease"/>
            <person name="Wu L."/>
            <person name="Ma J."/>
        </authorList>
    </citation>
    <scope>NUCLEOTIDE SEQUENCE [LARGE SCALE GENOMIC DNA]</scope>
    <source>
        <strain evidence="2 3">WLHS5</strain>
    </source>
</reference>
<dbReference type="EMBL" id="JBHSFA010000012">
    <property type="protein sequence ID" value="MFC4544676.1"/>
    <property type="molecule type" value="Genomic_DNA"/>
</dbReference>
<dbReference type="SUPFAM" id="SSF51182">
    <property type="entry name" value="RmlC-like cupins"/>
    <property type="match status" value="1"/>
</dbReference>
<dbReference type="InterPro" id="IPR013096">
    <property type="entry name" value="Cupin_2"/>
</dbReference>
<dbReference type="Proteomes" id="UP001595898">
    <property type="component" value="Unassembled WGS sequence"/>
</dbReference>
<evidence type="ECO:0000313" key="2">
    <source>
        <dbReference type="EMBL" id="MFC4544676.1"/>
    </source>
</evidence>
<name>A0ABD5PW91_9EURY</name>
<dbReference type="RefSeq" id="WP_250142202.1">
    <property type="nucleotide sequence ID" value="NZ_JALIQP010000006.1"/>
</dbReference>
<evidence type="ECO:0000313" key="3">
    <source>
        <dbReference type="Proteomes" id="UP001595898"/>
    </source>
</evidence>
<sequence>MHKLVNIDGVEPLDLEDVDPSLLPIGPELEPDRMRPSVWEYERGAENTFHRQAEQEELYVVLEGTLEVTIERDDERDVVELTVNDVLVVPPGAWRQLKAIEDSRVLVVGAPNVADDAITETEE</sequence>
<comment type="caution">
    <text evidence="2">The sequence shown here is derived from an EMBL/GenBank/DDBJ whole genome shotgun (WGS) entry which is preliminary data.</text>
</comment>
<dbReference type="CDD" id="cd02208">
    <property type="entry name" value="cupin_RmlC-like"/>
    <property type="match status" value="1"/>
</dbReference>